<dbReference type="EMBL" id="JBHLWI010000083">
    <property type="protein sequence ID" value="MFC0264673.1"/>
    <property type="molecule type" value="Genomic_DNA"/>
</dbReference>
<evidence type="ECO:0000313" key="1">
    <source>
        <dbReference type="EMBL" id="MFC0264673.1"/>
    </source>
</evidence>
<protein>
    <submittedName>
        <fullName evidence="1">Tetratricopeptide repeat protein</fullName>
    </submittedName>
</protein>
<organism evidence="1 2">
    <name type="scientific">Fontibacter flavus</name>
    <dbReference type="NCBI Taxonomy" id="654838"/>
    <lineage>
        <taxon>Bacteria</taxon>
        <taxon>Pseudomonadati</taxon>
        <taxon>Bacteroidota</taxon>
        <taxon>Cytophagia</taxon>
        <taxon>Cytophagales</taxon>
        <taxon>Cyclobacteriaceae</taxon>
        <taxon>Fontibacter</taxon>
    </lineage>
</organism>
<comment type="caution">
    <text evidence="1">The sequence shown here is derived from an EMBL/GenBank/DDBJ whole genome shotgun (WGS) entry which is preliminary data.</text>
</comment>
<dbReference type="PROSITE" id="PS51257">
    <property type="entry name" value="PROKAR_LIPOPROTEIN"/>
    <property type="match status" value="1"/>
</dbReference>
<name>A0ABV6FXX5_9BACT</name>
<gene>
    <name evidence="1" type="ORF">ACFFIP_18445</name>
</gene>
<dbReference type="Gene3D" id="1.25.40.10">
    <property type="entry name" value="Tetratricopeptide repeat domain"/>
    <property type="match status" value="1"/>
</dbReference>
<evidence type="ECO:0000313" key="2">
    <source>
        <dbReference type="Proteomes" id="UP001589797"/>
    </source>
</evidence>
<proteinExistence type="predicted"/>
<reference evidence="1 2" key="1">
    <citation type="submission" date="2024-09" db="EMBL/GenBank/DDBJ databases">
        <authorList>
            <person name="Sun Q."/>
            <person name="Mori K."/>
        </authorList>
    </citation>
    <scope>NUCLEOTIDE SEQUENCE [LARGE SCALE GENOMIC DNA]</scope>
    <source>
        <strain evidence="1 2">CCM 7650</strain>
    </source>
</reference>
<dbReference type="Proteomes" id="UP001589797">
    <property type="component" value="Unassembled WGS sequence"/>
</dbReference>
<sequence>MYRFRILNFLFLLFGLLACSPNLVQYENLLDRVTAKPEFLVMHRDSVRVQLQGALPLRFLNKDTKIYIFPEYRYGEGALRLGEFVPFDGEYVLSNMEVRLNESIVFPYLPGMDEGEFVLKAQVDFKGNTYSVPEKTLAKGLNTLPLLARVGQITPDEPIPDVGVFMTVDFSGINTQETRDFVVPFALGKSEQLGRGLPANLQDFLRRGKSGMAIRKITITGLVSPENQELADHNLAFKRAESVKGSIQQINAVKEISIESTYRRNDWFDFRILLGEYEGISPSDKDQYYSILLDRTDFESQLRKMRQLPTYNKVYRDIFPRLRAAKVQALLENIRYTDPEIAASVYRLLHAGQPLDGFTREHLIYAGHKATRLHEKEAIYKKLVEIHPSELSYNNLGVVYLNQAQRSLGVNEKNMYIQNAISMFREVNKIRTSSISMHNLGRALILRGDYFDAYVAISEASALERNESNEFLRFNEGVRGALDIMNGDYKLAVIRLNRAPETSLNLFNKGLAYLLADDLGAAAIAFEESVQLNREYGYGFYGLAVIAAISGDRQILFENLRKATERSEYLKERALRDLLFKPYHSDPEFMNVFR</sequence>
<dbReference type="SUPFAM" id="SSF48452">
    <property type="entry name" value="TPR-like"/>
    <property type="match status" value="1"/>
</dbReference>
<keyword evidence="2" id="KW-1185">Reference proteome</keyword>
<dbReference type="InterPro" id="IPR011990">
    <property type="entry name" value="TPR-like_helical_dom_sf"/>
</dbReference>
<accession>A0ABV6FXX5</accession>